<feature type="modified residue" description="N6-(pyridoxal phosphate)lysine" evidence="4">
    <location>
        <position position="609"/>
    </location>
</feature>
<proteinExistence type="inferred from homology"/>
<dbReference type="EC" id="2.4.1.1" evidence="6"/>
<evidence type="ECO:0000313" key="7">
    <source>
        <dbReference type="Proteomes" id="UP000503447"/>
    </source>
</evidence>
<dbReference type="InterPro" id="IPR024517">
    <property type="entry name" value="Glycogen_phosphorylase_DUF3417"/>
</dbReference>
<dbReference type="InterPro" id="IPR052182">
    <property type="entry name" value="Glycogen/Maltodextrin_Phosph"/>
</dbReference>
<keyword evidence="3" id="KW-0021">Allosteric enzyme</keyword>
<accession>A0A6M5YIL8</accession>
<dbReference type="PANTHER" id="PTHR42655">
    <property type="entry name" value="GLYCOGEN PHOSPHORYLASE"/>
    <property type="match status" value="1"/>
</dbReference>
<dbReference type="GO" id="GO:0008184">
    <property type="term" value="F:glycogen phosphorylase activity"/>
    <property type="evidence" value="ECO:0007669"/>
    <property type="project" value="InterPro"/>
</dbReference>
<dbReference type="Gene3D" id="3.40.50.2000">
    <property type="entry name" value="Glycogen Phosphorylase B"/>
    <property type="match status" value="3"/>
</dbReference>
<name>A0A6M5YIL8_9BACT</name>
<keyword evidence="4" id="KW-0663">Pyridoxal phosphate</keyword>
<evidence type="ECO:0000256" key="1">
    <source>
        <dbReference type="ARBA" id="ARBA00001275"/>
    </source>
</evidence>
<evidence type="ECO:0000256" key="3">
    <source>
        <dbReference type="ARBA" id="ARBA00022533"/>
    </source>
</evidence>
<dbReference type="Pfam" id="PF00343">
    <property type="entry name" value="Phosphorylase"/>
    <property type="match status" value="1"/>
</dbReference>
<protein>
    <submittedName>
        <fullName evidence="6">Glycogen or starch phosphorylase</fullName>
        <ecNumber evidence="6">2.4.1.1</ecNumber>
    </submittedName>
</protein>
<dbReference type="KEGG" id="ftj:FTUN_1339"/>
<dbReference type="AlphaFoldDB" id="A0A6M5YIL8"/>
<comment type="catalytic activity">
    <reaction evidence="1">
        <text>[(1-&gt;4)-alpha-D-glucosyl](n) + phosphate = [(1-&gt;4)-alpha-D-glucosyl](n-1) + alpha-D-glucose 1-phosphate</text>
        <dbReference type="Rhea" id="RHEA:41732"/>
        <dbReference type="Rhea" id="RHEA-COMP:9584"/>
        <dbReference type="Rhea" id="RHEA-COMP:9586"/>
        <dbReference type="ChEBI" id="CHEBI:15444"/>
        <dbReference type="ChEBI" id="CHEBI:43474"/>
        <dbReference type="ChEBI" id="CHEBI:58601"/>
        <dbReference type="EC" id="2.4.1.1"/>
    </reaction>
</comment>
<dbReference type="InterPro" id="IPR011834">
    <property type="entry name" value="Agluc_phsphrylas"/>
</dbReference>
<comment type="similarity">
    <text evidence="2">Belongs to the glycogen phosphorylase family.</text>
</comment>
<evidence type="ECO:0000313" key="6">
    <source>
        <dbReference type="EMBL" id="QJW93828.1"/>
    </source>
</evidence>
<dbReference type="PIRSF" id="PIRSF000460">
    <property type="entry name" value="Pprylas_GlgP"/>
    <property type="match status" value="1"/>
</dbReference>
<dbReference type="Pfam" id="PF11897">
    <property type="entry name" value="DUF3417"/>
    <property type="match status" value="1"/>
</dbReference>
<organism evidence="6 7">
    <name type="scientific">Frigoriglobus tundricola</name>
    <dbReference type="NCBI Taxonomy" id="2774151"/>
    <lineage>
        <taxon>Bacteria</taxon>
        <taxon>Pseudomonadati</taxon>
        <taxon>Planctomycetota</taxon>
        <taxon>Planctomycetia</taxon>
        <taxon>Gemmatales</taxon>
        <taxon>Gemmataceae</taxon>
        <taxon>Frigoriglobus</taxon>
    </lineage>
</organism>
<gene>
    <name evidence="6" type="ORF">FTUN_1339</name>
</gene>
<dbReference type="GO" id="GO:0005975">
    <property type="term" value="P:carbohydrate metabolic process"/>
    <property type="evidence" value="ECO:0007669"/>
    <property type="project" value="InterPro"/>
</dbReference>
<dbReference type="RefSeq" id="WP_171469951.1">
    <property type="nucleotide sequence ID" value="NZ_CP053452.2"/>
</dbReference>
<evidence type="ECO:0000259" key="5">
    <source>
        <dbReference type="Pfam" id="PF11897"/>
    </source>
</evidence>
<keyword evidence="7" id="KW-1185">Reference proteome</keyword>
<evidence type="ECO:0000256" key="2">
    <source>
        <dbReference type="ARBA" id="ARBA00006047"/>
    </source>
</evidence>
<dbReference type="Proteomes" id="UP000503447">
    <property type="component" value="Chromosome"/>
</dbReference>
<sequence length="853" mass="95309">MPGRSIRQFTVLPCLPDRLRPLQTLAYNLWWCWNADAVALFRRVNPDLFEALDHSPIRLLGATDQSRFEQLVEDDGFLAHMDRVAAALDHYLKAPTWFQETHAAEADTRIAYFSAEFGIHESVPVYSGGLGVLAGDHLKSASDLGIPLVGVSLMYREGYFRQYLNVDGWQQERYPENDFFTLPLVLERDAAGKPVTVSVQLPGRELALRVWHIQVGRVALYLLDANIPENAVADRSITAQLYGGDLHTRIQQEIVLGVGGIRALRALGKMPTVCHMNEGHAAFTGLERIRLLMEEHGLDFATAFEAVKAGTCFTTHTPVPAGNDAFPMPMIEQYLGEYMGKMGVDRAALAALGRQHPGNEQEPFGMTVLALHLANTSNGVSKLHGSVSRRMWKDLWPELPAAEVPITSITNGVHTQSWLAPEVAQLYDRYLGIQWEERPTDFAIWKRVEHIPDGELWRTHERGRERLVAMARARLKAQLKRRGSPPSEVDAADEVLDPDALTVGFARRFATYKRGDLVFRNFERLVSLVGSKDRPIQFIFAGKAHPQDRGGKELIQRVVQQSRKPEFRKRVVFIEDYDMNVARHLVQGVDVWLNNPRRPLEASGTSGMKICGNGGLNLSILDGWWVEGYDGDNGWAIGAGEEYTDLAYQDEVESRALLDLIEQDIVPTFYKRDAGGLPREWIRRMKRSIMSLVPVFNTNRMVEQYTERCYVPSARRAAKLSGDHLTGAKELAGWRRRVQADWHQVQVASVDAPTSELMKVGGSFPIKVRVGLGPFKPDEVEVQLCYGVLDAMGELAEPKTLPLSANGAVASDGTVFTGEVPCRASGHFGFSVRVLPRHTNLPNLFEPGLVTWG</sequence>
<dbReference type="SUPFAM" id="SSF53756">
    <property type="entry name" value="UDP-Glycosyltransferase/glycogen phosphorylase"/>
    <property type="match status" value="1"/>
</dbReference>
<evidence type="ECO:0000256" key="4">
    <source>
        <dbReference type="PIRSR" id="PIRSR000460-1"/>
    </source>
</evidence>
<dbReference type="InterPro" id="IPR000811">
    <property type="entry name" value="Glyco_trans_35"/>
</dbReference>
<keyword evidence="6" id="KW-0808">Transferase</keyword>
<dbReference type="PANTHER" id="PTHR42655:SF1">
    <property type="entry name" value="GLYCOGEN PHOSPHORYLASE"/>
    <property type="match status" value="1"/>
</dbReference>
<dbReference type="GO" id="GO:0030170">
    <property type="term" value="F:pyridoxal phosphate binding"/>
    <property type="evidence" value="ECO:0007669"/>
    <property type="project" value="InterPro"/>
</dbReference>
<reference evidence="7" key="1">
    <citation type="submission" date="2020-05" db="EMBL/GenBank/DDBJ databases">
        <title>Frigoriglobus tundricola gen. nov., sp. nov., a psychrotolerant cellulolytic planctomycete of the family Gemmataceae with two divergent copies of 16S rRNA gene.</title>
        <authorList>
            <person name="Kulichevskaya I.S."/>
            <person name="Ivanova A.A."/>
            <person name="Naumoff D.G."/>
            <person name="Beletsky A.V."/>
            <person name="Rijpstra W.I.C."/>
            <person name="Sinninghe Damste J.S."/>
            <person name="Mardanov A.V."/>
            <person name="Ravin N.V."/>
            <person name="Dedysh S.N."/>
        </authorList>
    </citation>
    <scope>NUCLEOTIDE SEQUENCE [LARGE SCALE GENOMIC DNA]</scope>
    <source>
        <strain evidence="7">PL17</strain>
    </source>
</reference>
<dbReference type="NCBIfam" id="TIGR02094">
    <property type="entry name" value="more_P_ylases"/>
    <property type="match status" value="1"/>
</dbReference>
<feature type="domain" description="DUF3417" evidence="5">
    <location>
        <begin position="15"/>
        <end position="122"/>
    </location>
</feature>
<dbReference type="EMBL" id="CP053452">
    <property type="protein sequence ID" value="QJW93828.1"/>
    <property type="molecule type" value="Genomic_DNA"/>
</dbReference>
<keyword evidence="6" id="KW-0328">Glycosyltransferase</keyword>